<keyword evidence="2" id="KW-0521">NADP</keyword>
<dbReference type="Gene3D" id="3.40.50.720">
    <property type="entry name" value="NAD(P)-binding Rossmann-like Domain"/>
    <property type="match status" value="1"/>
</dbReference>
<dbReference type="PANTHER" id="PTHR43618:SF8">
    <property type="entry name" value="7ALPHA-HYDROXYSTEROID DEHYDROGENASE"/>
    <property type="match status" value="1"/>
</dbReference>
<dbReference type="GO" id="GO:0016491">
    <property type="term" value="F:oxidoreductase activity"/>
    <property type="evidence" value="ECO:0007669"/>
    <property type="project" value="UniProtKB-KW"/>
</dbReference>
<protein>
    <submittedName>
        <fullName evidence="4">Gluconate 5-dehydrogenase</fullName>
    </submittedName>
</protein>
<sequence>MKNKRKETIKDLFDLTGKTALVTGASGGLGRDAARAYAECGAKVALLARRKEKLEDVVEEISQLGGEAIAIQCDVTDEEIVKDAVEEVIQQYGKIDILLNDSGVAVRGGVHNLTEEDWDKSMNTNVKGAYLLSKYVIPCMIKQNYGKVVNIASINAIIADKNDLFIRHSYNASKSAVLGLTKGMAASYGRYGITVNAVGPALFESEMTKDTLFKSDEFLKGYSKMNPAGRPAEKGELNGTLIYLSSDASSYVNGQFILVDGGISIV</sequence>
<gene>
    <name evidence="4" type="ORF">SAMN02745180_01184</name>
</gene>
<evidence type="ECO:0000256" key="1">
    <source>
        <dbReference type="ARBA" id="ARBA00006484"/>
    </source>
</evidence>
<dbReference type="InterPro" id="IPR052178">
    <property type="entry name" value="Sec_Metab_Biosynth_SDR"/>
</dbReference>
<evidence type="ECO:0000313" key="4">
    <source>
        <dbReference type="EMBL" id="SHH85429.1"/>
    </source>
</evidence>
<reference evidence="4 5" key="1">
    <citation type="submission" date="2016-11" db="EMBL/GenBank/DDBJ databases">
        <authorList>
            <person name="Jaros S."/>
            <person name="Januszkiewicz K."/>
            <person name="Wedrychowicz H."/>
        </authorList>
    </citation>
    <scope>NUCLEOTIDE SEQUENCE [LARGE SCALE GENOMIC DNA]</scope>
    <source>
        <strain evidence="4 5">DSM 13106</strain>
    </source>
</reference>
<keyword evidence="5" id="KW-1185">Reference proteome</keyword>
<proteinExistence type="inferred from homology"/>
<dbReference type="SUPFAM" id="SSF51735">
    <property type="entry name" value="NAD(P)-binding Rossmann-fold domains"/>
    <property type="match status" value="1"/>
</dbReference>
<dbReference type="EMBL" id="FQXR01000005">
    <property type="protein sequence ID" value="SHH85429.1"/>
    <property type="molecule type" value="Genomic_DNA"/>
</dbReference>
<evidence type="ECO:0000313" key="5">
    <source>
        <dbReference type="Proteomes" id="UP000184389"/>
    </source>
</evidence>
<dbReference type="PRINTS" id="PR00080">
    <property type="entry name" value="SDRFAMILY"/>
</dbReference>
<dbReference type="PANTHER" id="PTHR43618">
    <property type="entry name" value="7-ALPHA-HYDROXYSTEROID DEHYDROGENASE"/>
    <property type="match status" value="1"/>
</dbReference>
<accession>A0A1M5WCX6</accession>
<keyword evidence="3" id="KW-0560">Oxidoreductase</keyword>
<dbReference type="Pfam" id="PF13561">
    <property type="entry name" value="adh_short_C2"/>
    <property type="match status" value="1"/>
</dbReference>
<organism evidence="4 5">
    <name type="scientific">Sporanaerobacter acetigenes DSM 13106</name>
    <dbReference type="NCBI Taxonomy" id="1123281"/>
    <lineage>
        <taxon>Bacteria</taxon>
        <taxon>Bacillati</taxon>
        <taxon>Bacillota</taxon>
        <taxon>Tissierellia</taxon>
        <taxon>Tissierellales</taxon>
        <taxon>Sporanaerobacteraceae</taxon>
        <taxon>Sporanaerobacter</taxon>
    </lineage>
</organism>
<dbReference type="Proteomes" id="UP000184389">
    <property type="component" value="Unassembled WGS sequence"/>
</dbReference>
<dbReference type="PROSITE" id="PS00061">
    <property type="entry name" value="ADH_SHORT"/>
    <property type="match status" value="1"/>
</dbReference>
<comment type="similarity">
    <text evidence="1">Belongs to the short-chain dehydrogenases/reductases (SDR) family.</text>
</comment>
<dbReference type="InterPro" id="IPR020904">
    <property type="entry name" value="Sc_DH/Rdtase_CS"/>
</dbReference>
<dbReference type="AlphaFoldDB" id="A0A1M5WCX6"/>
<dbReference type="STRING" id="1123281.SAMN02745180_01184"/>
<dbReference type="InterPro" id="IPR036291">
    <property type="entry name" value="NAD(P)-bd_dom_sf"/>
</dbReference>
<dbReference type="InterPro" id="IPR002347">
    <property type="entry name" value="SDR_fam"/>
</dbReference>
<dbReference type="GO" id="GO:0008206">
    <property type="term" value="P:bile acid metabolic process"/>
    <property type="evidence" value="ECO:0007669"/>
    <property type="project" value="UniProtKB-ARBA"/>
</dbReference>
<dbReference type="PRINTS" id="PR00081">
    <property type="entry name" value="GDHRDH"/>
</dbReference>
<evidence type="ECO:0000256" key="3">
    <source>
        <dbReference type="ARBA" id="ARBA00023002"/>
    </source>
</evidence>
<evidence type="ECO:0000256" key="2">
    <source>
        <dbReference type="ARBA" id="ARBA00022857"/>
    </source>
</evidence>
<dbReference type="RefSeq" id="WP_199228878.1">
    <property type="nucleotide sequence ID" value="NZ_FQXR01000005.1"/>
</dbReference>
<name>A0A1M5WCX6_9FIRM</name>
<dbReference type="FunFam" id="3.40.50.720:FF:000084">
    <property type="entry name" value="Short-chain dehydrogenase reductase"/>
    <property type="match status" value="1"/>
</dbReference>